<dbReference type="Proteomes" id="UP001287356">
    <property type="component" value="Unassembled WGS sequence"/>
</dbReference>
<protein>
    <recommendedName>
        <fullName evidence="2">Azaphilone pigments biosynthesis cluster protein L N-terminal domain-containing protein</fullName>
    </recommendedName>
</protein>
<gene>
    <name evidence="3" type="ORF">B0T24DRAFT_620216</name>
</gene>
<evidence type="ECO:0000313" key="3">
    <source>
        <dbReference type="EMBL" id="KAK3376979.1"/>
    </source>
</evidence>
<evidence type="ECO:0000313" key="4">
    <source>
        <dbReference type="Proteomes" id="UP001287356"/>
    </source>
</evidence>
<feature type="compositionally biased region" description="Polar residues" evidence="1">
    <location>
        <begin position="381"/>
        <end position="396"/>
    </location>
</feature>
<evidence type="ECO:0000256" key="1">
    <source>
        <dbReference type="SAM" id="MobiDB-lite"/>
    </source>
</evidence>
<evidence type="ECO:0000259" key="2">
    <source>
        <dbReference type="Pfam" id="PF17111"/>
    </source>
</evidence>
<dbReference type="InterPro" id="IPR031348">
    <property type="entry name" value="PigL_N"/>
</dbReference>
<dbReference type="EMBL" id="JAULSN010000003">
    <property type="protein sequence ID" value="KAK3376979.1"/>
    <property type="molecule type" value="Genomic_DNA"/>
</dbReference>
<dbReference type="Pfam" id="PF17111">
    <property type="entry name" value="PigL_N"/>
    <property type="match status" value="1"/>
</dbReference>
<reference evidence="3" key="1">
    <citation type="journal article" date="2023" name="Mol. Phylogenet. Evol.">
        <title>Genome-scale phylogeny and comparative genomics of the fungal order Sordariales.</title>
        <authorList>
            <person name="Hensen N."/>
            <person name="Bonometti L."/>
            <person name="Westerberg I."/>
            <person name="Brannstrom I.O."/>
            <person name="Guillou S."/>
            <person name="Cros-Aarteil S."/>
            <person name="Calhoun S."/>
            <person name="Haridas S."/>
            <person name="Kuo A."/>
            <person name="Mondo S."/>
            <person name="Pangilinan J."/>
            <person name="Riley R."/>
            <person name="LaButti K."/>
            <person name="Andreopoulos B."/>
            <person name="Lipzen A."/>
            <person name="Chen C."/>
            <person name="Yan M."/>
            <person name="Daum C."/>
            <person name="Ng V."/>
            <person name="Clum A."/>
            <person name="Steindorff A."/>
            <person name="Ohm R.A."/>
            <person name="Martin F."/>
            <person name="Silar P."/>
            <person name="Natvig D.O."/>
            <person name="Lalanne C."/>
            <person name="Gautier V."/>
            <person name="Ament-Velasquez S.L."/>
            <person name="Kruys A."/>
            <person name="Hutchinson M.I."/>
            <person name="Powell A.J."/>
            <person name="Barry K."/>
            <person name="Miller A.N."/>
            <person name="Grigoriev I.V."/>
            <person name="Debuchy R."/>
            <person name="Gladieux P."/>
            <person name="Hiltunen Thoren M."/>
            <person name="Johannesson H."/>
        </authorList>
    </citation>
    <scope>NUCLEOTIDE SEQUENCE</scope>
    <source>
        <strain evidence="3">CBS 958.72</strain>
    </source>
</reference>
<dbReference type="AlphaFoldDB" id="A0AAE0NBX2"/>
<comment type="caution">
    <text evidence="3">The sequence shown here is derived from an EMBL/GenBank/DDBJ whole genome shotgun (WGS) entry which is preliminary data.</text>
</comment>
<name>A0AAE0NBX2_9PEZI</name>
<feature type="domain" description="Azaphilone pigments biosynthesis cluster protein L N-terminal" evidence="2">
    <location>
        <begin position="1"/>
        <end position="192"/>
    </location>
</feature>
<feature type="region of interest" description="Disordered" evidence="1">
    <location>
        <begin position="413"/>
        <end position="451"/>
    </location>
</feature>
<organism evidence="3 4">
    <name type="scientific">Lasiosphaeria ovina</name>
    <dbReference type="NCBI Taxonomy" id="92902"/>
    <lineage>
        <taxon>Eukaryota</taxon>
        <taxon>Fungi</taxon>
        <taxon>Dikarya</taxon>
        <taxon>Ascomycota</taxon>
        <taxon>Pezizomycotina</taxon>
        <taxon>Sordariomycetes</taxon>
        <taxon>Sordariomycetidae</taxon>
        <taxon>Sordariales</taxon>
        <taxon>Lasiosphaeriaceae</taxon>
        <taxon>Lasiosphaeria</taxon>
    </lineage>
</organism>
<feature type="region of interest" description="Disordered" evidence="1">
    <location>
        <begin position="367"/>
        <end position="400"/>
    </location>
</feature>
<reference evidence="3" key="2">
    <citation type="submission" date="2023-06" db="EMBL/GenBank/DDBJ databases">
        <authorList>
            <consortium name="Lawrence Berkeley National Laboratory"/>
            <person name="Haridas S."/>
            <person name="Hensen N."/>
            <person name="Bonometti L."/>
            <person name="Westerberg I."/>
            <person name="Brannstrom I.O."/>
            <person name="Guillou S."/>
            <person name="Cros-Aarteil S."/>
            <person name="Calhoun S."/>
            <person name="Kuo A."/>
            <person name="Mondo S."/>
            <person name="Pangilinan J."/>
            <person name="Riley R."/>
            <person name="Labutti K."/>
            <person name="Andreopoulos B."/>
            <person name="Lipzen A."/>
            <person name="Chen C."/>
            <person name="Yanf M."/>
            <person name="Daum C."/>
            <person name="Ng V."/>
            <person name="Clum A."/>
            <person name="Steindorff A."/>
            <person name="Ohm R."/>
            <person name="Martin F."/>
            <person name="Silar P."/>
            <person name="Natvig D."/>
            <person name="Lalanne C."/>
            <person name="Gautier V."/>
            <person name="Ament-Velasquez S.L."/>
            <person name="Kruys A."/>
            <person name="Hutchinson M.I."/>
            <person name="Powell A.J."/>
            <person name="Barry K."/>
            <person name="Miller A.N."/>
            <person name="Grigoriev I.V."/>
            <person name="Debuchy R."/>
            <person name="Gladieux P."/>
            <person name="Thoren M.H."/>
            <person name="Johannesson H."/>
        </authorList>
    </citation>
    <scope>NUCLEOTIDE SEQUENCE</scope>
    <source>
        <strain evidence="3">CBS 958.72</strain>
    </source>
</reference>
<proteinExistence type="predicted"/>
<keyword evidence="4" id="KW-1185">Reference proteome</keyword>
<sequence>MDPFSITVGCLALLGAVRKATAHLSAFTKAFREARPEMLAVSRHVQELENILQLLKHDNDSKSCASSRLQESCGLIQTLINNCFDVVEELNSFMQGCQTNTRYDRLAWSMGGKVAVERMDNALQGHVGRLKLALDIQSNTVTLDIKEDTAAILDSQIALGAHLSKISEHLGLPTSKSFMERLDASDLSAFSYEYSPTRESALSLGHFQGAPPDICSGWSPSSSSSFDSDAFTNTTEPYSPLTPIEDIQWNDSAIGLDNHFEPDHAGGSLGSFAGQAPSPVDNYQPGGYDHHTVCYGVPLAAETLPCHSDLSIAPSSIYSPSCLFLFPRTKENCNTTMESAALSTATSESQIIRGAFRREVKQRAAFNAPVKLKEKQRRQPPVTTSAATAPNGSPTAGQIREQFRRSVANVAATTTASINNTNHDKRNGPRSRGTHAAAAPREENQASVRNRSVVDQFKNMVWKKKMAGIGT</sequence>
<accession>A0AAE0NBX2</accession>